<feature type="chain" id="PRO_5021204406" description="SRCR domain-containing protein" evidence="1">
    <location>
        <begin position="26"/>
        <end position="127"/>
    </location>
</feature>
<evidence type="ECO:0000313" key="2">
    <source>
        <dbReference type="EMBL" id="GBM19041.1"/>
    </source>
</evidence>
<reference evidence="2 3" key="1">
    <citation type="journal article" date="2019" name="Sci. Rep.">
        <title>Orb-weaving spider Araneus ventricosus genome elucidates the spidroin gene catalogue.</title>
        <authorList>
            <person name="Kono N."/>
            <person name="Nakamura H."/>
            <person name="Ohtoshi R."/>
            <person name="Moran D.A.P."/>
            <person name="Shinohara A."/>
            <person name="Yoshida Y."/>
            <person name="Fujiwara M."/>
            <person name="Mori M."/>
            <person name="Tomita M."/>
            <person name="Arakawa K."/>
        </authorList>
    </citation>
    <scope>NUCLEOTIDE SEQUENCE [LARGE SCALE GENOMIC DNA]</scope>
</reference>
<sequence>MDISTDFCFISIFLELSALATRSSADFNISCAMDDHENCARERGLHQWSNGVFTWNEEDLSVHCRLFSIQIHFRDIMDNVDCEQEYHEKCGDETAVVFYKMATQDLWDLAQEMCNETSELRAGNKLS</sequence>
<name>A0A4Y2DQK8_ARAVE</name>
<dbReference type="OrthoDB" id="6413183at2759"/>
<evidence type="ECO:0008006" key="4">
    <source>
        <dbReference type="Google" id="ProtNLM"/>
    </source>
</evidence>
<keyword evidence="3" id="KW-1185">Reference proteome</keyword>
<evidence type="ECO:0000313" key="3">
    <source>
        <dbReference type="Proteomes" id="UP000499080"/>
    </source>
</evidence>
<accession>A0A4Y2DQK8</accession>
<evidence type="ECO:0000256" key="1">
    <source>
        <dbReference type="SAM" id="SignalP"/>
    </source>
</evidence>
<feature type="signal peptide" evidence="1">
    <location>
        <begin position="1"/>
        <end position="25"/>
    </location>
</feature>
<comment type="caution">
    <text evidence="2">The sequence shown here is derived from an EMBL/GenBank/DDBJ whole genome shotgun (WGS) entry which is preliminary data.</text>
</comment>
<organism evidence="2 3">
    <name type="scientific">Araneus ventricosus</name>
    <name type="common">Orbweaver spider</name>
    <name type="synonym">Epeira ventricosa</name>
    <dbReference type="NCBI Taxonomy" id="182803"/>
    <lineage>
        <taxon>Eukaryota</taxon>
        <taxon>Metazoa</taxon>
        <taxon>Ecdysozoa</taxon>
        <taxon>Arthropoda</taxon>
        <taxon>Chelicerata</taxon>
        <taxon>Arachnida</taxon>
        <taxon>Araneae</taxon>
        <taxon>Araneomorphae</taxon>
        <taxon>Entelegynae</taxon>
        <taxon>Araneoidea</taxon>
        <taxon>Araneidae</taxon>
        <taxon>Araneus</taxon>
    </lineage>
</organism>
<dbReference type="EMBL" id="BGPR01000415">
    <property type="protein sequence ID" value="GBM19041.1"/>
    <property type="molecule type" value="Genomic_DNA"/>
</dbReference>
<proteinExistence type="predicted"/>
<gene>
    <name evidence="2" type="ORF">AVEN_172506_1</name>
</gene>
<dbReference type="AlphaFoldDB" id="A0A4Y2DQK8"/>
<keyword evidence="1" id="KW-0732">Signal</keyword>
<dbReference type="Proteomes" id="UP000499080">
    <property type="component" value="Unassembled WGS sequence"/>
</dbReference>
<protein>
    <recommendedName>
        <fullName evidence="4">SRCR domain-containing protein</fullName>
    </recommendedName>
</protein>